<reference evidence="11 12" key="1">
    <citation type="submission" date="2020-02" db="EMBL/GenBank/DDBJ databases">
        <authorList>
            <person name="Ferguson B K."/>
        </authorList>
    </citation>
    <scope>NUCLEOTIDE SEQUENCE [LARGE SCALE GENOMIC DNA]</scope>
</reference>
<feature type="transmembrane region" description="Helical" evidence="9">
    <location>
        <begin position="90"/>
        <end position="112"/>
    </location>
</feature>
<keyword evidence="12" id="KW-1185">Reference proteome</keyword>
<protein>
    <recommendedName>
        <fullName evidence="10">G-protein coupled receptors family 1 profile domain-containing protein</fullName>
    </recommendedName>
</protein>
<name>A0A6H5GYM1_9HEMI</name>
<dbReference type="GO" id="GO:0016020">
    <property type="term" value="C:membrane"/>
    <property type="evidence" value="ECO:0007669"/>
    <property type="project" value="UniProtKB-SubCell"/>
</dbReference>
<evidence type="ECO:0000256" key="5">
    <source>
        <dbReference type="ARBA" id="ARBA00023040"/>
    </source>
</evidence>
<dbReference type="InterPro" id="IPR017452">
    <property type="entry name" value="GPCR_Rhodpsn_7TM"/>
</dbReference>
<dbReference type="PRINTS" id="PR00237">
    <property type="entry name" value="GPCRRHODOPSN"/>
</dbReference>
<keyword evidence="7" id="KW-0675">Receptor</keyword>
<dbReference type="OrthoDB" id="5975336at2759"/>
<evidence type="ECO:0000313" key="12">
    <source>
        <dbReference type="Proteomes" id="UP000479000"/>
    </source>
</evidence>
<sequence>MGKSDDGSLSSQEFPGIPRKVLLDIINLLMGFRNDTVDFKKAHLRPSVATIYPLFIFMYALLVSSGLVANVAMVASIVKDKLYRDQTYCYLINIAIANVVVCLVVLPISLTILLVQNWIFGSFLCYFLPMLQSSLGPEVRFVSALIKRKFDLDLPAVPKFCLVKSAKKPLYSLNIVK</sequence>
<dbReference type="AlphaFoldDB" id="A0A6H5GYM1"/>
<dbReference type="PROSITE" id="PS50262">
    <property type="entry name" value="G_PROTEIN_RECEP_F1_2"/>
    <property type="match status" value="1"/>
</dbReference>
<keyword evidence="3 9" id="KW-0812">Transmembrane</keyword>
<organism evidence="11 12">
    <name type="scientific">Nesidiocoris tenuis</name>
    <dbReference type="NCBI Taxonomy" id="355587"/>
    <lineage>
        <taxon>Eukaryota</taxon>
        <taxon>Metazoa</taxon>
        <taxon>Ecdysozoa</taxon>
        <taxon>Arthropoda</taxon>
        <taxon>Hexapoda</taxon>
        <taxon>Insecta</taxon>
        <taxon>Pterygota</taxon>
        <taxon>Neoptera</taxon>
        <taxon>Paraneoptera</taxon>
        <taxon>Hemiptera</taxon>
        <taxon>Heteroptera</taxon>
        <taxon>Panheteroptera</taxon>
        <taxon>Cimicomorpha</taxon>
        <taxon>Miridae</taxon>
        <taxon>Dicyphina</taxon>
        <taxon>Nesidiocoris</taxon>
    </lineage>
</organism>
<dbReference type="PANTHER" id="PTHR24235:SF12">
    <property type="entry name" value="G-PROTEIN COUPLED RECEPTORS FAMILY 1 PROFILE DOMAIN-CONTAINING PROTEIN"/>
    <property type="match status" value="1"/>
</dbReference>
<dbReference type="EMBL" id="CADCXU010021159">
    <property type="protein sequence ID" value="CAB0008936.1"/>
    <property type="molecule type" value="Genomic_DNA"/>
</dbReference>
<keyword evidence="4 9" id="KW-1133">Transmembrane helix</keyword>
<keyword evidence="8" id="KW-0807">Transducer</keyword>
<dbReference type="InterPro" id="IPR000276">
    <property type="entry name" value="GPCR_Rhodpsn"/>
</dbReference>
<evidence type="ECO:0000313" key="11">
    <source>
        <dbReference type="EMBL" id="CAB0008936.1"/>
    </source>
</evidence>
<feature type="domain" description="G-protein coupled receptors family 1 profile" evidence="10">
    <location>
        <begin position="69"/>
        <end position="131"/>
    </location>
</feature>
<dbReference type="Proteomes" id="UP000479000">
    <property type="component" value="Unassembled WGS sequence"/>
</dbReference>
<feature type="transmembrane region" description="Helical" evidence="9">
    <location>
        <begin position="51"/>
        <end position="78"/>
    </location>
</feature>
<evidence type="ECO:0000259" key="10">
    <source>
        <dbReference type="PROSITE" id="PS50262"/>
    </source>
</evidence>
<dbReference type="Pfam" id="PF00001">
    <property type="entry name" value="7tm_1"/>
    <property type="match status" value="1"/>
</dbReference>
<evidence type="ECO:0000256" key="6">
    <source>
        <dbReference type="ARBA" id="ARBA00023136"/>
    </source>
</evidence>
<dbReference type="GO" id="GO:0004930">
    <property type="term" value="F:G protein-coupled receptor activity"/>
    <property type="evidence" value="ECO:0007669"/>
    <property type="project" value="UniProtKB-KW"/>
</dbReference>
<evidence type="ECO:0000256" key="3">
    <source>
        <dbReference type="ARBA" id="ARBA00022692"/>
    </source>
</evidence>
<dbReference type="SUPFAM" id="SSF81321">
    <property type="entry name" value="Family A G protein-coupled receptor-like"/>
    <property type="match status" value="1"/>
</dbReference>
<evidence type="ECO:0000256" key="9">
    <source>
        <dbReference type="SAM" id="Phobius"/>
    </source>
</evidence>
<dbReference type="PANTHER" id="PTHR24235">
    <property type="entry name" value="NEUROPEPTIDE Y RECEPTOR"/>
    <property type="match status" value="1"/>
</dbReference>
<comment type="similarity">
    <text evidence="2">Belongs to the G-protein coupled receptor 1 family.</text>
</comment>
<comment type="subcellular location">
    <subcellularLocation>
        <location evidence="1">Membrane</location>
        <topology evidence="1">Multi-pass membrane protein</topology>
    </subcellularLocation>
</comment>
<evidence type="ECO:0000256" key="8">
    <source>
        <dbReference type="ARBA" id="ARBA00023224"/>
    </source>
</evidence>
<feature type="non-terminal residue" evidence="11">
    <location>
        <position position="177"/>
    </location>
</feature>
<keyword evidence="5" id="KW-0297">G-protein coupled receptor</keyword>
<evidence type="ECO:0000256" key="4">
    <source>
        <dbReference type="ARBA" id="ARBA00022989"/>
    </source>
</evidence>
<accession>A0A6H5GYM1</accession>
<proteinExistence type="inferred from homology"/>
<evidence type="ECO:0000256" key="2">
    <source>
        <dbReference type="ARBA" id="ARBA00010663"/>
    </source>
</evidence>
<dbReference type="Gene3D" id="1.20.1070.10">
    <property type="entry name" value="Rhodopsin 7-helix transmembrane proteins"/>
    <property type="match status" value="1"/>
</dbReference>
<keyword evidence="6 9" id="KW-0472">Membrane</keyword>
<evidence type="ECO:0000256" key="1">
    <source>
        <dbReference type="ARBA" id="ARBA00004141"/>
    </source>
</evidence>
<evidence type="ECO:0000256" key="7">
    <source>
        <dbReference type="ARBA" id="ARBA00023170"/>
    </source>
</evidence>
<gene>
    <name evidence="11" type="ORF">NTEN_LOCUS14139</name>
</gene>